<sequence length="387" mass="42146">MNVSIAGLIVQADAAISGLGHAPSTDMQYRWAWSQFEKFCSREGVDEFMDDVVALYLQAVAAEHREGGIKEWKRKLLRKSVLVLSEVARTGTYQWGLSRRIHPNDALSAAFRPVQEQFEAWLGNEGLALATKNLYATVSRTVLAWLPERGVSDVRALSRADVSAAVAFLGGHYQPGSMRTAVTAVRVLCRFLEDSGYGAGLSRAVPTRFSRRVNSAVVLPPDRIEGLTNSPDVSKPAGRRNRALLLLAARTGLRPVDMVGLRLSDIDWKQGQIALTQHKTGTVLTLPLLADVGEAIADYLLHGRPAGAADDHVFLRAHAPYVALSPSHSLHHVASQAFARSTPLPVISGALGHRGIDSAKHYLAADEKHMRECCLDFTGIEPRTARP</sequence>
<evidence type="ECO:0000313" key="7">
    <source>
        <dbReference type="Proteomes" id="UP001589536"/>
    </source>
</evidence>
<dbReference type="InterPro" id="IPR011010">
    <property type="entry name" value="DNA_brk_join_enz"/>
</dbReference>
<dbReference type="RefSeq" id="WP_345035454.1">
    <property type="nucleotide sequence ID" value="NZ_BAABED010000001.1"/>
</dbReference>
<evidence type="ECO:0000256" key="3">
    <source>
        <dbReference type="PROSITE-ProRule" id="PRU01248"/>
    </source>
</evidence>
<dbReference type="Proteomes" id="UP001589536">
    <property type="component" value="Unassembled WGS sequence"/>
</dbReference>
<dbReference type="InterPro" id="IPR044068">
    <property type="entry name" value="CB"/>
</dbReference>
<evidence type="ECO:0000313" key="6">
    <source>
        <dbReference type="EMBL" id="MFB9715233.1"/>
    </source>
</evidence>
<evidence type="ECO:0000256" key="2">
    <source>
        <dbReference type="ARBA" id="ARBA00023172"/>
    </source>
</evidence>
<name>A0ABV5USP6_9MICC</name>
<dbReference type="Gene3D" id="1.10.443.10">
    <property type="entry name" value="Intergrase catalytic core"/>
    <property type="match status" value="1"/>
</dbReference>
<accession>A0ABV5USP6</accession>
<evidence type="ECO:0000259" key="5">
    <source>
        <dbReference type="PROSITE" id="PS51900"/>
    </source>
</evidence>
<dbReference type="EMBL" id="JBHMBH010000029">
    <property type="protein sequence ID" value="MFB9715233.1"/>
    <property type="molecule type" value="Genomic_DNA"/>
</dbReference>
<gene>
    <name evidence="6" type="ORF">ACFFPI_14025</name>
</gene>
<keyword evidence="2" id="KW-0233">DNA recombination</keyword>
<comment type="caution">
    <text evidence="6">The sequence shown here is derived from an EMBL/GenBank/DDBJ whole genome shotgun (WGS) entry which is preliminary data.</text>
</comment>
<evidence type="ECO:0000259" key="4">
    <source>
        <dbReference type="PROSITE" id="PS51898"/>
    </source>
</evidence>
<keyword evidence="1 3" id="KW-0238">DNA-binding</keyword>
<dbReference type="InterPro" id="IPR050090">
    <property type="entry name" value="Tyrosine_recombinase_XerCD"/>
</dbReference>
<organism evidence="6 7">
    <name type="scientific">Arthrobacter methylotrophus</name>
    <dbReference type="NCBI Taxonomy" id="121291"/>
    <lineage>
        <taxon>Bacteria</taxon>
        <taxon>Bacillati</taxon>
        <taxon>Actinomycetota</taxon>
        <taxon>Actinomycetes</taxon>
        <taxon>Micrococcales</taxon>
        <taxon>Micrococcaceae</taxon>
        <taxon>Arthrobacter</taxon>
    </lineage>
</organism>
<dbReference type="PANTHER" id="PTHR30349:SF90">
    <property type="entry name" value="TYROSINE RECOMBINASE XERD"/>
    <property type="match status" value="1"/>
</dbReference>
<dbReference type="InterPro" id="IPR010998">
    <property type="entry name" value="Integrase_recombinase_N"/>
</dbReference>
<feature type="domain" description="Tyr recombinase" evidence="4">
    <location>
        <begin position="214"/>
        <end position="375"/>
    </location>
</feature>
<protein>
    <submittedName>
        <fullName evidence="6">Tyrosine-type recombinase/integrase</fullName>
    </submittedName>
</protein>
<dbReference type="SUPFAM" id="SSF56349">
    <property type="entry name" value="DNA breaking-rejoining enzymes"/>
    <property type="match status" value="1"/>
</dbReference>
<proteinExistence type="predicted"/>
<feature type="domain" description="Core-binding (CB)" evidence="5">
    <location>
        <begin position="109"/>
        <end position="193"/>
    </location>
</feature>
<evidence type="ECO:0000256" key="1">
    <source>
        <dbReference type="ARBA" id="ARBA00023125"/>
    </source>
</evidence>
<dbReference type="PROSITE" id="PS51900">
    <property type="entry name" value="CB"/>
    <property type="match status" value="1"/>
</dbReference>
<dbReference type="InterPro" id="IPR013762">
    <property type="entry name" value="Integrase-like_cat_sf"/>
</dbReference>
<keyword evidence="7" id="KW-1185">Reference proteome</keyword>
<dbReference type="PANTHER" id="PTHR30349">
    <property type="entry name" value="PHAGE INTEGRASE-RELATED"/>
    <property type="match status" value="1"/>
</dbReference>
<dbReference type="Pfam" id="PF00589">
    <property type="entry name" value="Phage_integrase"/>
    <property type="match status" value="1"/>
</dbReference>
<dbReference type="Gene3D" id="1.10.150.130">
    <property type="match status" value="1"/>
</dbReference>
<dbReference type="PROSITE" id="PS51898">
    <property type="entry name" value="TYR_RECOMBINASE"/>
    <property type="match status" value="1"/>
</dbReference>
<reference evidence="6 7" key="1">
    <citation type="submission" date="2024-09" db="EMBL/GenBank/DDBJ databases">
        <authorList>
            <person name="Sun Q."/>
            <person name="Mori K."/>
        </authorList>
    </citation>
    <scope>NUCLEOTIDE SEQUENCE [LARGE SCALE GENOMIC DNA]</scope>
    <source>
        <strain evidence="6 7">JCM 13519</strain>
    </source>
</reference>
<dbReference type="InterPro" id="IPR002104">
    <property type="entry name" value="Integrase_catalytic"/>
</dbReference>